<dbReference type="SMART" id="SM00243">
    <property type="entry name" value="GAS2"/>
    <property type="match status" value="1"/>
</dbReference>
<feature type="compositionally biased region" description="Low complexity" evidence="4">
    <location>
        <begin position="164"/>
        <end position="180"/>
    </location>
</feature>
<organism evidence="6 7">
    <name type="scientific">Balaenoptera physalus</name>
    <name type="common">Fin whale</name>
    <name type="synonym">Balaena physalus</name>
    <dbReference type="NCBI Taxonomy" id="9770"/>
    <lineage>
        <taxon>Eukaryota</taxon>
        <taxon>Metazoa</taxon>
        <taxon>Chordata</taxon>
        <taxon>Craniata</taxon>
        <taxon>Vertebrata</taxon>
        <taxon>Euteleostomi</taxon>
        <taxon>Mammalia</taxon>
        <taxon>Eutheria</taxon>
        <taxon>Laurasiatheria</taxon>
        <taxon>Artiodactyla</taxon>
        <taxon>Whippomorpha</taxon>
        <taxon>Cetacea</taxon>
        <taxon>Mysticeti</taxon>
        <taxon>Balaenopteridae</taxon>
        <taxon>Balaenoptera</taxon>
    </lineage>
</organism>
<keyword evidence="7" id="KW-1185">Reference proteome</keyword>
<feature type="compositionally biased region" description="Basic residues" evidence="4">
    <location>
        <begin position="198"/>
        <end position="214"/>
    </location>
</feature>
<dbReference type="EMBL" id="SGJD01003389">
    <property type="protein sequence ID" value="KAB0393014.1"/>
    <property type="molecule type" value="Genomic_DNA"/>
</dbReference>
<feature type="non-terminal residue" evidence="6">
    <location>
        <position position="1"/>
    </location>
</feature>
<evidence type="ECO:0000256" key="2">
    <source>
        <dbReference type="ARBA" id="ARBA00022490"/>
    </source>
</evidence>
<evidence type="ECO:0000313" key="7">
    <source>
        <dbReference type="Proteomes" id="UP000437017"/>
    </source>
</evidence>
<dbReference type="PROSITE" id="PS51460">
    <property type="entry name" value="GAR"/>
    <property type="match status" value="1"/>
</dbReference>
<feature type="domain" description="GAR" evidence="5">
    <location>
        <begin position="29"/>
        <end position="115"/>
    </location>
</feature>
<sequence>VRHRQACCPPLGTERPRPGQPHASFPQRGADPHLGLAAWQQCCLQRLGPAEKRLRAALPATSRSQLGHVSQRDLVGGVLAFAPVPVQVSRGALMVRVGGGWVALDEYLVENDPERGGGAEPMGQGLVIPSRHTGNLLGTETPSLPRSRQGSHSVMKAASEDSLARQPQDRAAAQAAGPEAVSKAWTTKDTGQEGHLGRGQRLHQRPHGPPRAIK</sequence>
<feature type="region of interest" description="Disordered" evidence="4">
    <location>
        <begin position="1"/>
        <end position="29"/>
    </location>
</feature>
<dbReference type="Proteomes" id="UP000437017">
    <property type="component" value="Unassembled WGS sequence"/>
</dbReference>
<protein>
    <recommendedName>
        <fullName evidence="5">GAR domain-containing protein</fullName>
    </recommendedName>
</protein>
<dbReference type="OrthoDB" id="10016565at2759"/>
<evidence type="ECO:0000256" key="3">
    <source>
        <dbReference type="ARBA" id="ARBA00023212"/>
    </source>
</evidence>
<keyword evidence="2" id="KW-0963">Cytoplasm</keyword>
<dbReference type="Gene3D" id="3.30.920.20">
    <property type="entry name" value="Gas2-like domain"/>
    <property type="match status" value="1"/>
</dbReference>
<dbReference type="Pfam" id="PF02187">
    <property type="entry name" value="GAS2"/>
    <property type="match status" value="1"/>
</dbReference>
<feature type="region of interest" description="Disordered" evidence="4">
    <location>
        <begin position="114"/>
        <end position="214"/>
    </location>
</feature>
<feature type="compositionally biased region" description="Polar residues" evidence="4">
    <location>
        <begin position="132"/>
        <end position="152"/>
    </location>
</feature>
<evidence type="ECO:0000256" key="1">
    <source>
        <dbReference type="ARBA" id="ARBA00004245"/>
    </source>
</evidence>
<evidence type="ECO:0000256" key="4">
    <source>
        <dbReference type="SAM" id="MobiDB-lite"/>
    </source>
</evidence>
<dbReference type="GO" id="GO:0008017">
    <property type="term" value="F:microtubule binding"/>
    <property type="evidence" value="ECO:0007669"/>
    <property type="project" value="InterPro"/>
</dbReference>
<comment type="subcellular location">
    <subcellularLocation>
        <location evidence="1">Cytoplasm</location>
        <location evidence="1">Cytoskeleton</location>
    </subcellularLocation>
</comment>
<dbReference type="InterPro" id="IPR003108">
    <property type="entry name" value="GAR_dom"/>
</dbReference>
<comment type="caution">
    <text evidence="6">The sequence shown here is derived from an EMBL/GenBank/DDBJ whole genome shotgun (WGS) entry which is preliminary data.</text>
</comment>
<dbReference type="SUPFAM" id="SSF143575">
    <property type="entry name" value="GAS2 domain-like"/>
    <property type="match status" value="1"/>
</dbReference>
<proteinExistence type="predicted"/>
<reference evidence="6 7" key="1">
    <citation type="journal article" date="2019" name="PLoS ONE">
        <title>Genomic analyses reveal an absence of contemporary introgressive admixture between fin whales and blue whales, despite known hybrids.</title>
        <authorList>
            <person name="Westbury M.V."/>
            <person name="Petersen B."/>
            <person name="Lorenzen E.D."/>
        </authorList>
    </citation>
    <scope>NUCLEOTIDE SEQUENCE [LARGE SCALE GENOMIC DNA]</scope>
    <source>
        <strain evidence="6">FinWhale-01</strain>
    </source>
</reference>
<evidence type="ECO:0000259" key="5">
    <source>
        <dbReference type="PROSITE" id="PS51460"/>
    </source>
</evidence>
<name>A0A643BYN0_BALPH</name>
<dbReference type="AlphaFoldDB" id="A0A643BYN0"/>
<evidence type="ECO:0000313" key="6">
    <source>
        <dbReference type="EMBL" id="KAB0393014.1"/>
    </source>
</evidence>
<gene>
    <name evidence="6" type="ORF">E2I00_010728</name>
</gene>
<keyword evidence="3" id="KW-0206">Cytoskeleton</keyword>
<dbReference type="GO" id="GO:0005856">
    <property type="term" value="C:cytoskeleton"/>
    <property type="evidence" value="ECO:0007669"/>
    <property type="project" value="UniProtKB-SubCell"/>
</dbReference>
<dbReference type="InterPro" id="IPR036534">
    <property type="entry name" value="GAR_dom_sf"/>
</dbReference>
<accession>A0A643BYN0</accession>